<evidence type="ECO:0000313" key="1">
    <source>
        <dbReference type="EMBL" id="KEH32258.1"/>
    </source>
</evidence>
<gene>
    <name evidence="1" type="ordered locus">MTR_4g118020</name>
</gene>
<reference evidence="1 3" key="2">
    <citation type="journal article" date="2014" name="BMC Genomics">
        <title>An improved genome release (version Mt4.0) for the model legume Medicago truncatula.</title>
        <authorList>
            <person name="Tang H."/>
            <person name="Krishnakumar V."/>
            <person name="Bidwell S."/>
            <person name="Rosen B."/>
            <person name="Chan A."/>
            <person name="Zhou S."/>
            <person name="Gentzbittel L."/>
            <person name="Childs K.L."/>
            <person name="Yandell M."/>
            <person name="Gundlach H."/>
            <person name="Mayer K.F."/>
            <person name="Schwartz D.C."/>
            <person name="Town C.D."/>
        </authorList>
    </citation>
    <scope>GENOME REANNOTATION</scope>
    <source>
        <strain evidence="1">A17</strain>
        <strain evidence="2 3">cv. Jemalong A17</strain>
    </source>
</reference>
<proteinExistence type="predicted"/>
<sequence>MELVMDEKFGFGRIIGYCFNNGIWTPKPPNSQFSRGEPTKDGEFSLKSAYRFPKQRNAALSSNQSVSLQESNVWSKLWKIRTVSRHVNIMWCILYNWFLVRSSLFKSWIGSFRNWIEQVWRASSQKCFEGKDAPDAMTFHHNAIRSVWSFDNAADVLHKISFASIPVPNCNVHWSAPVSGSFKLNADAAGLDDEDRWGLASVVRDAEAVVVAVACWNRPLLLESDIAECMATLKGNDSISFQAKKDTISEKQTKHLELRHLTSDIGIWLFLLTSQHCSPITLQVIPKQFSKTSFNELKKRKTHQKKTNHTMIQIYLLHVVNELYQRTNHSKEPKFDSWVEQFLVIPTSQPNSRVPENRRVNTKKEITNRKNKC</sequence>
<evidence type="ECO:0000313" key="3">
    <source>
        <dbReference type="Proteomes" id="UP000002051"/>
    </source>
</evidence>
<evidence type="ECO:0000313" key="2">
    <source>
        <dbReference type="EnsemblPlants" id="KEH32258"/>
    </source>
</evidence>
<accession>A0A072UT54</accession>
<keyword evidence="3" id="KW-1185">Reference proteome</keyword>
<dbReference type="Proteomes" id="UP000002051">
    <property type="component" value="Chromosome 4"/>
</dbReference>
<protein>
    <submittedName>
        <fullName evidence="1 2">Uncharacterized protein</fullName>
    </submittedName>
</protein>
<dbReference type="EMBL" id="CM001220">
    <property type="protein sequence ID" value="KEH32258.1"/>
    <property type="molecule type" value="Genomic_DNA"/>
</dbReference>
<reference evidence="2" key="3">
    <citation type="submission" date="2015-04" db="UniProtKB">
        <authorList>
            <consortium name="EnsemblPlants"/>
        </authorList>
    </citation>
    <scope>IDENTIFICATION</scope>
    <source>
        <strain evidence="2">cv. Jemalong A17</strain>
    </source>
</reference>
<reference evidence="1 3" key="1">
    <citation type="journal article" date="2011" name="Nature">
        <title>The Medicago genome provides insight into the evolution of rhizobial symbioses.</title>
        <authorList>
            <person name="Young N.D."/>
            <person name="Debelle F."/>
            <person name="Oldroyd G.E."/>
            <person name="Geurts R."/>
            <person name="Cannon S.B."/>
            <person name="Udvardi M.K."/>
            <person name="Benedito V.A."/>
            <person name="Mayer K.F."/>
            <person name="Gouzy J."/>
            <person name="Schoof H."/>
            <person name="Van de Peer Y."/>
            <person name="Proost S."/>
            <person name="Cook D.R."/>
            <person name="Meyers B.C."/>
            <person name="Spannagl M."/>
            <person name="Cheung F."/>
            <person name="De Mita S."/>
            <person name="Krishnakumar V."/>
            <person name="Gundlach H."/>
            <person name="Zhou S."/>
            <person name="Mudge J."/>
            <person name="Bharti A.K."/>
            <person name="Murray J.D."/>
            <person name="Naoumkina M.A."/>
            <person name="Rosen B."/>
            <person name="Silverstein K.A."/>
            <person name="Tang H."/>
            <person name="Rombauts S."/>
            <person name="Zhao P.X."/>
            <person name="Zhou P."/>
            <person name="Barbe V."/>
            <person name="Bardou P."/>
            <person name="Bechner M."/>
            <person name="Bellec A."/>
            <person name="Berger A."/>
            <person name="Berges H."/>
            <person name="Bidwell S."/>
            <person name="Bisseling T."/>
            <person name="Choisne N."/>
            <person name="Couloux A."/>
            <person name="Denny R."/>
            <person name="Deshpande S."/>
            <person name="Dai X."/>
            <person name="Doyle J.J."/>
            <person name="Dudez A.M."/>
            <person name="Farmer A.D."/>
            <person name="Fouteau S."/>
            <person name="Franken C."/>
            <person name="Gibelin C."/>
            <person name="Gish J."/>
            <person name="Goldstein S."/>
            <person name="Gonzalez A.J."/>
            <person name="Green P.J."/>
            <person name="Hallab A."/>
            <person name="Hartog M."/>
            <person name="Hua A."/>
            <person name="Humphray S.J."/>
            <person name="Jeong D.H."/>
            <person name="Jing Y."/>
            <person name="Jocker A."/>
            <person name="Kenton S.M."/>
            <person name="Kim D.J."/>
            <person name="Klee K."/>
            <person name="Lai H."/>
            <person name="Lang C."/>
            <person name="Lin S."/>
            <person name="Macmil S.L."/>
            <person name="Magdelenat G."/>
            <person name="Matthews L."/>
            <person name="McCorrison J."/>
            <person name="Monaghan E.L."/>
            <person name="Mun J.H."/>
            <person name="Najar F.Z."/>
            <person name="Nicholson C."/>
            <person name="Noirot C."/>
            <person name="O'Bleness M."/>
            <person name="Paule C.R."/>
            <person name="Poulain J."/>
            <person name="Prion F."/>
            <person name="Qin B."/>
            <person name="Qu C."/>
            <person name="Retzel E.F."/>
            <person name="Riddle C."/>
            <person name="Sallet E."/>
            <person name="Samain S."/>
            <person name="Samson N."/>
            <person name="Sanders I."/>
            <person name="Saurat O."/>
            <person name="Scarpelli C."/>
            <person name="Schiex T."/>
            <person name="Segurens B."/>
            <person name="Severin A.J."/>
            <person name="Sherrier D.J."/>
            <person name="Shi R."/>
            <person name="Sims S."/>
            <person name="Singer S.R."/>
            <person name="Sinharoy S."/>
            <person name="Sterck L."/>
            <person name="Viollet A."/>
            <person name="Wang B.B."/>
            <person name="Wang K."/>
            <person name="Wang M."/>
            <person name="Wang X."/>
            <person name="Warfsmann J."/>
            <person name="Weissenbach J."/>
            <person name="White D.D."/>
            <person name="White J.D."/>
            <person name="Wiley G.B."/>
            <person name="Wincker P."/>
            <person name="Xing Y."/>
            <person name="Yang L."/>
            <person name="Yao Z."/>
            <person name="Ying F."/>
            <person name="Zhai J."/>
            <person name="Zhou L."/>
            <person name="Zuber A."/>
            <person name="Denarie J."/>
            <person name="Dixon R.A."/>
            <person name="May G.D."/>
            <person name="Schwartz D.C."/>
            <person name="Rogers J."/>
            <person name="Quetier F."/>
            <person name="Town C.D."/>
            <person name="Roe B.A."/>
        </authorList>
    </citation>
    <scope>NUCLEOTIDE SEQUENCE [LARGE SCALE GENOMIC DNA]</scope>
    <source>
        <strain evidence="1">A17</strain>
        <strain evidence="2 3">cv. Jemalong A17</strain>
    </source>
</reference>
<dbReference type="HOGENOM" id="CLU_742645_0_0_1"/>
<organism evidence="1 3">
    <name type="scientific">Medicago truncatula</name>
    <name type="common">Barrel medic</name>
    <name type="synonym">Medicago tribuloides</name>
    <dbReference type="NCBI Taxonomy" id="3880"/>
    <lineage>
        <taxon>Eukaryota</taxon>
        <taxon>Viridiplantae</taxon>
        <taxon>Streptophyta</taxon>
        <taxon>Embryophyta</taxon>
        <taxon>Tracheophyta</taxon>
        <taxon>Spermatophyta</taxon>
        <taxon>Magnoliopsida</taxon>
        <taxon>eudicotyledons</taxon>
        <taxon>Gunneridae</taxon>
        <taxon>Pentapetalae</taxon>
        <taxon>rosids</taxon>
        <taxon>fabids</taxon>
        <taxon>Fabales</taxon>
        <taxon>Fabaceae</taxon>
        <taxon>Papilionoideae</taxon>
        <taxon>50 kb inversion clade</taxon>
        <taxon>NPAAA clade</taxon>
        <taxon>Hologalegina</taxon>
        <taxon>IRL clade</taxon>
        <taxon>Trifolieae</taxon>
        <taxon>Medicago</taxon>
    </lineage>
</organism>
<dbReference type="AlphaFoldDB" id="A0A072UT54"/>
<name>A0A072UT54_MEDTR</name>
<dbReference type="EnsemblPlants" id="KEH32258">
    <property type="protein sequence ID" value="KEH32258"/>
    <property type="gene ID" value="MTR_4g118020"/>
</dbReference>